<gene>
    <name evidence="3" type="ORF">QO001_003608</name>
</gene>
<accession>A0AAJ1TPG2</accession>
<dbReference type="EMBL" id="JAUSWL010000006">
    <property type="protein sequence ID" value="MDQ0544672.1"/>
    <property type="molecule type" value="Genomic_DNA"/>
</dbReference>
<proteinExistence type="predicted"/>
<dbReference type="InterPro" id="IPR009739">
    <property type="entry name" value="LprI-like_N"/>
</dbReference>
<dbReference type="Proteomes" id="UP001223420">
    <property type="component" value="Unassembled WGS sequence"/>
</dbReference>
<feature type="domain" description="Lysozyme inhibitor LprI-like N-terminal" evidence="2">
    <location>
        <begin position="74"/>
        <end position="168"/>
    </location>
</feature>
<evidence type="ECO:0000259" key="2">
    <source>
        <dbReference type="Pfam" id="PF07007"/>
    </source>
</evidence>
<dbReference type="AlphaFoldDB" id="A0AAJ1TPG2"/>
<organism evidence="3 4">
    <name type="scientific">Methylobacterium brachiatum</name>
    <dbReference type="NCBI Taxonomy" id="269660"/>
    <lineage>
        <taxon>Bacteria</taxon>
        <taxon>Pseudomonadati</taxon>
        <taxon>Pseudomonadota</taxon>
        <taxon>Alphaproteobacteria</taxon>
        <taxon>Hyphomicrobiales</taxon>
        <taxon>Methylobacteriaceae</taxon>
        <taxon>Methylobacterium</taxon>
    </lineage>
</organism>
<dbReference type="Pfam" id="PF07007">
    <property type="entry name" value="LprI"/>
    <property type="match status" value="1"/>
</dbReference>
<sequence length="175" mass="18380">MSKRVLGALLGAWAGVIATVSVAPPAVAAPPAPASGTCDTDEPTACMNRYGEGAARSLSRAYGKAAGQVDALCAEATSSGIAYCLEPAQRVADKDLNATYARAVASIGDDAEGRTWRARLKQAQQAWLRFRDADCGDLTFSEWGSGTGAGPAMSACLIAHTVERTAELRRRYDRR</sequence>
<evidence type="ECO:0000256" key="1">
    <source>
        <dbReference type="SAM" id="SignalP"/>
    </source>
</evidence>
<evidence type="ECO:0000313" key="3">
    <source>
        <dbReference type="EMBL" id="MDQ0544672.1"/>
    </source>
</evidence>
<comment type="caution">
    <text evidence="3">The sequence shown here is derived from an EMBL/GenBank/DDBJ whole genome shotgun (WGS) entry which is preliminary data.</text>
</comment>
<keyword evidence="1" id="KW-0732">Signal</keyword>
<dbReference type="Gene3D" id="1.20.1270.180">
    <property type="match status" value="1"/>
</dbReference>
<name>A0AAJ1TPG2_9HYPH</name>
<feature type="chain" id="PRO_5042480741" evidence="1">
    <location>
        <begin position="29"/>
        <end position="175"/>
    </location>
</feature>
<evidence type="ECO:0000313" key="4">
    <source>
        <dbReference type="Proteomes" id="UP001223420"/>
    </source>
</evidence>
<reference evidence="3" key="1">
    <citation type="submission" date="2023-07" db="EMBL/GenBank/DDBJ databases">
        <title>Genomic Encyclopedia of Type Strains, Phase IV (KMG-IV): sequencing the most valuable type-strain genomes for metagenomic binning, comparative biology and taxonomic classification.</title>
        <authorList>
            <person name="Goeker M."/>
        </authorList>
    </citation>
    <scope>NUCLEOTIDE SEQUENCE</scope>
    <source>
        <strain evidence="3">DSM 19569</strain>
    </source>
</reference>
<dbReference type="RefSeq" id="WP_230365563.1">
    <property type="nucleotide sequence ID" value="NZ_JAJALK010000002.1"/>
</dbReference>
<feature type="signal peptide" evidence="1">
    <location>
        <begin position="1"/>
        <end position="28"/>
    </location>
</feature>
<protein>
    <submittedName>
        <fullName evidence="3">Uncharacterized protein YecT (DUF1311 family)</fullName>
    </submittedName>
</protein>